<keyword evidence="2" id="KW-1185">Reference proteome</keyword>
<accession>A0ABQ9RNY4</accession>
<protein>
    <recommendedName>
        <fullName evidence="3">Secreted protein</fullName>
    </recommendedName>
</protein>
<dbReference type="EMBL" id="MLFU01000006">
    <property type="protein sequence ID" value="KAK1507825.1"/>
    <property type="molecule type" value="Genomic_DNA"/>
</dbReference>
<feature type="non-terminal residue" evidence="1">
    <location>
        <position position="1"/>
    </location>
</feature>
<name>A0ABQ9RNY4_9PEZI</name>
<dbReference type="Proteomes" id="UP001227543">
    <property type="component" value="Unassembled WGS sequence"/>
</dbReference>
<organism evidence="1 2">
    <name type="scientific">Colletotrichum tamarilloi</name>
    <dbReference type="NCBI Taxonomy" id="1209934"/>
    <lineage>
        <taxon>Eukaryota</taxon>
        <taxon>Fungi</taxon>
        <taxon>Dikarya</taxon>
        <taxon>Ascomycota</taxon>
        <taxon>Pezizomycotina</taxon>
        <taxon>Sordariomycetes</taxon>
        <taxon>Hypocreomycetidae</taxon>
        <taxon>Glomerellales</taxon>
        <taxon>Glomerellaceae</taxon>
        <taxon>Colletotrichum</taxon>
        <taxon>Colletotrichum acutatum species complex</taxon>
    </lineage>
</organism>
<dbReference type="GeneID" id="85403213"/>
<sequence length="80" mass="9262">IYFCILPLLAARAILSIVYTVLIHSISEYSYCPDRLFFFGFSTFPTFPPAKFKIINGDTRRTLRVCKFFYILNNNKGAIL</sequence>
<proteinExistence type="predicted"/>
<evidence type="ECO:0000313" key="2">
    <source>
        <dbReference type="Proteomes" id="UP001227543"/>
    </source>
</evidence>
<evidence type="ECO:0000313" key="1">
    <source>
        <dbReference type="EMBL" id="KAK1507825.1"/>
    </source>
</evidence>
<gene>
    <name evidence="1" type="ORF">CTAM01_02937</name>
</gene>
<comment type="caution">
    <text evidence="1">The sequence shown here is derived from an EMBL/GenBank/DDBJ whole genome shotgun (WGS) entry which is preliminary data.</text>
</comment>
<evidence type="ECO:0008006" key="3">
    <source>
        <dbReference type="Google" id="ProtNLM"/>
    </source>
</evidence>
<reference evidence="1 2" key="1">
    <citation type="submission" date="2016-10" db="EMBL/GenBank/DDBJ databases">
        <title>The genome sequence of Colletotrichum fioriniae PJ7.</title>
        <authorList>
            <person name="Baroncelli R."/>
        </authorList>
    </citation>
    <scope>NUCLEOTIDE SEQUENCE [LARGE SCALE GENOMIC DNA]</scope>
    <source>
        <strain evidence="1 2">Tom-12</strain>
    </source>
</reference>
<dbReference type="RefSeq" id="XP_060386778.1">
    <property type="nucleotide sequence ID" value="XM_060518975.1"/>
</dbReference>